<dbReference type="Gene3D" id="3.40.50.80">
    <property type="entry name" value="Nucleotide-binding domain of ferredoxin-NADP reductase (FNR) module"/>
    <property type="match status" value="1"/>
</dbReference>
<keyword evidence="7" id="KW-0406">Ion transport</keyword>
<sequence>MADGMMMTALHLTRGDTLWFAACTGALAATCIGLFLLALAHCMSRDPRGAMGPACPPCHLQAQGAPPRATVVPAHDIARGARRAARVTGRVRVRIRAGCDDAYRPSTRIEDPRWQVRFTIMWSSLLGICIVLAAPRVVRGLRSGTSLAGFAGVRVAASYAPIPTDDGAFNLKRTALEDDVKEDVGPGASSHPSWVHTAASLLSSLALWSVPAINLNLGQLFVIAAYNIFTLITTILNAPLLSNPNRPGLIALAQLPPLFLFAMKNSPVALLLGPGVDYTKLNYVHRWAGRGLFLGAFLHGAIWVENHLTWNRPILSRDKGASGVAAFVCLVVIVLSSVSPLRRWSYKMFLVVHYITFPAFLIAISCHTPFVTPWIIPSLVLYALDVLVRLLKLRIVAGRVRAYPGGMSIISVPAATTGWRAGQHIRLRALVGGRTFAHAHPLTALCAPLDTTCLAPPPGLLLAARACGPWSRALHAFGQDFSENFEGAKGGSEGRAVYLVLDGPYGGPTLDPGAYDDVLFLAGGSGVTATLGLLDDLVGRCVRRARARGERTRRVEWVWCVKHADVLDWFAPHLEQIAAVAASPGSGLTLHIRVFITGPEAVSDVLGCKVRPGRPSARALLDELMVGASESMLSQDKDPEHGVLAAGTGFAVLAAGPVGLIREAGNAVARANISMRAAVDFSAEVYAI</sequence>
<accession>A0AAD7DZ35</accession>
<feature type="transmembrane region" description="Helical" evidence="10">
    <location>
        <begin position="348"/>
        <end position="365"/>
    </location>
</feature>
<keyword evidence="8 10" id="KW-0472">Membrane</keyword>
<dbReference type="InterPro" id="IPR039261">
    <property type="entry name" value="FNR_nucleotide-bd"/>
</dbReference>
<evidence type="ECO:0000256" key="10">
    <source>
        <dbReference type="SAM" id="Phobius"/>
    </source>
</evidence>
<dbReference type="GO" id="GO:0006879">
    <property type="term" value="P:intracellular iron ion homeostasis"/>
    <property type="evidence" value="ECO:0007669"/>
    <property type="project" value="TreeGrafter"/>
</dbReference>
<feature type="transmembrane region" description="Helical" evidence="10">
    <location>
        <begin position="258"/>
        <end position="275"/>
    </location>
</feature>
<feature type="transmembrane region" description="Helical" evidence="10">
    <location>
        <begin position="18"/>
        <end position="39"/>
    </location>
</feature>
<dbReference type="Pfam" id="PF01794">
    <property type="entry name" value="Ferric_reduct"/>
    <property type="match status" value="1"/>
</dbReference>
<evidence type="ECO:0000256" key="6">
    <source>
        <dbReference type="ARBA" id="ARBA00023002"/>
    </source>
</evidence>
<dbReference type="GO" id="GO:0006826">
    <property type="term" value="P:iron ion transport"/>
    <property type="evidence" value="ECO:0007669"/>
    <property type="project" value="TreeGrafter"/>
</dbReference>
<keyword evidence="9" id="KW-0325">Glycoprotein</keyword>
<evidence type="ECO:0000256" key="1">
    <source>
        <dbReference type="ARBA" id="ARBA00004141"/>
    </source>
</evidence>
<evidence type="ECO:0000256" key="9">
    <source>
        <dbReference type="ARBA" id="ARBA00023180"/>
    </source>
</evidence>
<comment type="similarity">
    <text evidence="2">Belongs to the ferric reductase (FRE) family.</text>
</comment>
<evidence type="ECO:0000256" key="3">
    <source>
        <dbReference type="ARBA" id="ARBA00022448"/>
    </source>
</evidence>
<dbReference type="CDD" id="cd06186">
    <property type="entry name" value="NOX_Duox_like_FAD_NADP"/>
    <property type="match status" value="1"/>
</dbReference>
<dbReference type="Pfam" id="PF08030">
    <property type="entry name" value="NAD_binding_6"/>
    <property type="match status" value="1"/>
</dbReference>
<name>A0AAD7DZ35_MYCRO</name>
<dbReference type="InterPro" id="IPR051410">
    <property type="entry name" value="Ferric/Cupric_Reductase"/>
</dbReference>
<feature type="transmembrane region" description="Helical" evidence="10">
    <location>
        <begin position="118"/>
        <end position="138"/>
    </location>
</feature>
<keyword evidence="6" id="KW-0560">Oxidoreductase</keyword>
<keyword evidence="4 10" id="KW-0812">Transmembrane</keyword>
<feature type="domain" description="FAD-binding FR-type" evidence="11">
    <location>
        <begin position="388"/>
        <end position="511"/>
    </location>
</feature>
<dbReference type="InterPro" id="IPR013121">
    <property type="entry name" value="Fe_red_NAD-bd_6"/>
</dbReference>
<comment type="subcellular location">
    <subcellularLocation>
        <location evidence="1">Membrane</location>
        <topology evidence="1">Multi-pass membrane protein</topology>
    </subcellularLocation>
</comment>
<dbReference type="SUPFAM" id="SSF52343">
    <property type="entry name" value="Ferredoxin reductase-like, C-terminal NADP-linked domain"/>
    <property type="match status" value="1"/>
</dbReference>
<dbReference type="PANTHER" id="PTHR32361:SF9">
    <property type="entry name" value="FERRIC REDUCTASE TRANSMEMBRANE COMPONENT 3-RELATED"/>
    <property type="match status" value="1"/>
</dbReference>
<dbReference type="AlphaFoldDB" id="A0AAD7DZ35"/>
<gene>
    <name evidence="12" type="ORF">B0H17DRAFT_1167444</name>
</gene>
<evidence type="ECO:0000313" key="13">
    <source>
        <dbReference type="Proteomes" id="UP001221757"/>
    </source>
</evidence>
<keyword evidence="13" id="KW-1185">Reference proteome</keyword>
<dbReference type="Proteomes" id="UP001221757">
    <property type="component" value="Unassembled WGS sequence"/>
</dbReference>
<evidence type="ECO:0000256" key="8">
    <source>
        <dbReference type="ARBA" id="ARBA00023136"/>
    </source>
</evidence>
<evidence type="ECO:0000256" key="2">
    <source>
        <dbReference type="ARBA" id="ARBA00006278"/>
    </source>
</evidence>
<feature type="transmembrane region" description="Helical" evidence="10">
    <location>
        <begin position="194"/>
        <end position="213"/>
    </location>
</feature>
<feature type="transmembrane region" description="Helical" evidence="10">
    <location>
        <begin position="287"/>
        <end position="304"/>
    </location>
</feature>
<comment type="caution">
    <text evidence="12">The sequence shown here is derived from an EMBL/GenBank/DDBJ whole genome shotgun (WGS) entry which is preliminary data.</text>
</comment>
<dbReference type="InterPro" id="IPR013130">
    <property type="entry name" value="Fe3_Rdtase_TM_dom"/>
</dbReference>
<dbReference type="SFLD" id="SFLDS00052">
    <property type="entry name" value="Ferric_Reductase_Domain"/>
    <property type="match status" value="1"/>
</dbReference>
<dbReference type="PANTHER" id="PTHR32361">
    <property type="entry name" value="FERRIC/CUPRIC REDUCTASE TRANSMEMBRANE COMPONENT"/>
    <property type="match status" value="1"/>
</dbReference>
<dbReference type="GO" id="GO:0015677">
    <property type="term" value="P:copper ion import"/>
    <property type="evidence" value="ECO:0007669"/>
    <property type="project" value="TreeGrafter"/>
</dbReference>
<dbReference type="EMBL" id="JARKIE010000018">
    <property type="protein sequence ID" value="KAJ7701243.1"/>
    <property type="molecule type" value="Genomic_DNA"/>
</dbReference>
<evidence type="ECO:0000256" key="4">
    <source>
        <dbReference type="ARBA" id="ARBA00022692"/>
    </source>
</evidence>
<evidence type="ECO:0000256" key="5">
    <source>
        <dbReference type="ARBA" id="ARBA00022989"/>
    </source>
</evidence>
<dbReference type="GO" id="GO:0000293">
    <property type="term" value="F:ferric-chelate reductase activity"/>
    <property type="evidence" value="ECO:0007669"/>
    <property type="project" value="TreeGrafter"/>
</dbReference>
<evidence type="ECO:0000256" key="7">
    <source>
        <dbReference type="ARBA" id="ARBA00023065"/>
    </source>
</evidence>
<evidence type="ECO:0000259" key="11">
    <source>
        <dbReference type="PROSITE" id="PS51384"/>
    </source>
</evidence>
<keyword evidence="5 10" id="KW-1133">Transmembrane helix</keyword>
<keyword evidence="3" id="KW-0813">Transport</keyword>
<dbReference type="GO" id="GO:0005886">
    <property type="term" value="C:plasma membrane"/>
    <property type="evidence" value="ECO:0007669"/>
    <property type="project" value="TreeGrafter"/>
</dbReference>
<feature type="transmembrane region" description="Helical" evidence="10">
    <location>
        <begin position="324"/>
        <end position="341"/>
    </location>
</feature>
<dbReference type="SFLD" id="SFLDG01168">
    <property type="entry name" value="Ferric_reductase_subgroup_(FRE"/>
    <property type="match status" value="1"/>
</dbReference>
<protein>
    <submittedName>
        <fullName evidence="12">Ferric reductase like transmembrane component-domain-containing protein</fullName>
    </submittedName>
</protein>
<evidence type="ECO:0000313" key="12">
    <source>
        <dbReference type="EMBL" id="KAJ7701243.1"/>
    </source>
</evidence>
<organism evidence="12 13">
    <name type="scientific">Mycena rosella</name>
    <name type="common">Pink bonnet</name>
    <name type="synonym">Agaricus rosellus</name>
    <dbReference type="NCBI Taxonomy" id="1033263"/>
    <lineage>
        <taxon>Eukaryota</taxon>
        <taxon>Fungi</taxon>
        <taxon>Dikarya</taxon>
        <taxon>Basidiomycota</taxon>
        <taxon>Agaricomycotina</taxon>
        <taxon>Agaricomycetes</taxon>
        <taxon>Agaricomycetidae</taxon>
        <taxon>Agaricales</taxon>
        <taxon>Marasmiineae</taxon>
        <taxon>Mycenaceae</taxon>
        <taxon>Mycena</taxon>
    </lineage>
</organism>
<feature type="transmembrane region" description="Helical" evidence="10">
    <location>
        <begin position="220"/>
        <end position="238"/>
    </location>
</feature>
<reference evidence="12" key="1">
    <citation type="submission" date="2023-03" db="EMBL/GenBank/DDBJ databases">
        <title>Massive genome expansion in bonnet fungi (Mycena s.s.) driven by repeated elements and novel gene families across ecological guilds.</title>
        <authorList>
            <consortium name="Lawrence Berkeley National Laboratory"/>
            <person name="Harder C.B."/>
            <person name="Miyauchi S."/>
            <person name="Viragh M."/>
            <person name="Kuo A."/>
            <person name="Thoen E."/>
            <person name="Andreopoulos B."/>
            <person name="Lu D."/>
            <person name="Skrede I."/>
            <person name="Drula E."/>
            <person name="Henrissat B."/>
            <person name="Morin E."/>
            <person name="Kohler A."/>
            <person name="Barry K."/>
            <person name="LaButti K."/>
            <person name="Morin E."/>
            <person name="Salamov A."/>
            <person name="Lipzen A."/>
            <person name="Mereny Z."/>
            <person name="Hegedus B."/>
            <person name="Baldrian P."/>
            <person name="Stursova M."/>
            <person name="Weitz H."/>
            <person name="Taylor A."/>
            <person name="Grigoriev I.V."/>
            <person name="Nagy L.G."/>
            <person name="Martin F."/>
            <person name="Kauserud H."/>
        </authorList>
    </citation>
    <scope>NUCLEOTIDE SEQUENCE</scope>
    <source>
        <strain evidence="12">CBHHK067</strain>
    </source>
</reference>
<dbReference type="PROSITE" id="PS51384">
    <property type="entry name" value="FAD_FR"/>
    <property type="match status" value="1"/>
</dbReference>
<dbReference type="InterPro" id="IPR017927">
    <property type="entry name" value="FAD-bd_FR_type"/>
</dbReference>
<proteinExistence type="inferred from homology"/>